<dbReference type="GO" id="GO:0071422">
    <property type="term" value="P:succinate transmembrane transport"/>
    <property type="evidence" value="ECO:0007669"/>
    <property type="project" value="TreeGrafter"/>
</dbReference>
<organism evidence="7">
    <name type="scientific">Candidatus Kentrum sp. SD</name>
    <dbReference type="NCBI Taxonomy" id="2126332"/>
    <lineage>
        <taxon>Bacteria</taxon>
        <taxon>Pseudomonadati</taxon>
        <taxon>Pseudomonadota</taxon>
        <taxon>Gammaproteobacteria</taxon>
        <taxon>Candidatus Kentrum</taxon>
    </lineage>
</organism>
<evidence type="ECO:0000256" key="4">
    <source>
        <dbReference type="ARBA" id="ARBA00022989"/>
    </source>
</evidence>
<evidence type="ECO:0000313" key="8">
    <source>
        <dbReference type="EMBL" id="VFK46867.1"/>
    </source>
</evidence>
<feature type="transmembrane region" description="Helical" evidence="6">
    <location>
        <begin position="124"/>
        <end position="145"/>
    </location>
</feature>
<feature type="transmembrane region" description="Helical" evidence="6">
    <location>
        <begin position="151"/>
        <end position="172"/>
    </location>
</feature>
<protein>
    <recommendedName>
        <fullName evidence="10">Succinate-acetate transporter protein</fullName>
    </recommendedName>
</protein>
<dbReference type="EMBL" id="CAADFU010000082">
    <property type="protein sequence ID" value="VFK46867.1"/>
    <property type="molecule type" value="Genomic_DNA"/>
</dbReference>
<gene>
    <name evidence="9" type="ORF">BECKSD772D_GA0070982_102422</name>
    <name evidence="8" type="ORF">BECKSD772E_GA0070983_10827</name>
    <name evidence="7" type="ORF">BECKSD772F_GA0070984_10807</name>
</gene>
<evidence type="ECO:0000313" key="7">
    <source>
        <dbReference type="EMBL" id="VFK40949.1"/>
    </source>
</evidence>
<comment type="similarity">
    <text evidence="2">Belongs to the acetate uptake transporter (AceTr) (TC 2.A.96) family.</text>
</comment>
<evidence type="ECO:0000256" key="5">
    <source>
        <dbReference type="ARBA" id="ARBA00023136"/>
    </source>
</evidence>
<keyword evidence="5 6" id="KW-0472">Membrane</keyword>
<dbReference type="InterPro" id="IPR047623">
    <property type="entry name" value="SatP"/>
</dbReference>
<dbReference type="PANTHER" id="PTHR30178:SF3">
    <property type="entry name" value="SUCCINATE-ACETATE_PROTON SYMPORTER SATP"/>
    <property type="match status" value="1"/>
</dbReference>
<dbReference type="NCBIfam" id="NF038013">
    <property type="entry name" value="AceTr_1"/>
    <property type="match status" value="1"/>
</dbReference>
<feature type="transmembrane region" description="Helical" evidence="6">
    <location>
        <begin position="36"/>
        <end position="54"/>
    </location>
</feature>
<proteinExistence type="inferred from homology"/>
<reference evidence="7" key="1">
    <citation type="submission" date="2019-02" db="EMBL/GenBank/DDBJ databases">
        <authorList>
            <person name="Gruber-Vodicka R. H."/>
            <person name="Seah K. B. B."/>
        </authorList>
    </citation>
    <scope>NUCLEOTIDE SEQUENCE</scope>
    <source>
        <strain evidence="9">BECK_S127</strain>
        <strain evidence="8">BECK_S1320</strain>
        <strain evidence="7">BECK_S1321</strain>
    </source>
</reference>
<sequence>MSNTQTTQGNPGVVGLSGFALTTTILQVHNIGWCDLGPIVALGFIFGGLAQMIAGFQEFKCGNNFGYSAFVSYGAFWIALGIIFILNHFNIYHSSTTDVGWFLVCWTVYTFIMWIPAMKIHGAMAITFTLLLLGFILLDMAHFGFPEMTKVAGYVLMLCAASAWYMMAHAIYAQVFGRDVLPVGKPWIK</sequence>
<dbReference type="GO" id="GO:0015360">
    <property type="term" value="F:acetate:proton symporter activity"/>
    <property type="evidence" value="ECO:0007669"/>
    <property type="project" value="TreeGrafter"/>
</dbReference>
<accession>A0A450YHE4</accession>
<name>A0A450YHE4_9GAMM</name>
<dbReference type="Pfam" id="PF01184">
    <property type="entry name" value="Gpr1_Fun34_YaaH"/>
    <property type="match status" value="1"/>
</dbReference>
<feature type="transmembrane region" description="Helical" evidence="6">
    <location>
        <begin position="66"/>
        <end position="87"/>
    </location>
</feature>
<keyword evidence="3 6" id="KW-0812">Transmembrane</keyword>
<evidence type="ECO:0000256" key="3">
    <source>
        <dbReference type="ARBA" id="ARBA00022692"/>
    </source>
</evidence>
<evidence type="ECO:0000256" key="2">
    <source>
        <dbReference type="ARBA" id="ARBA00005587"/>
    </source>
</evidence>
<dbReference type="AlphaFoldDB" id="A0A450YHE4"/>
<keyword evidence="4 6" id="KW-1133">Transmembrane helix</keyword>
<evidence type="ECO:0008006" key="10">
    <source>
        <dbReference type="Google" id="ProtNLM"/>
    </source>
</evidence>
<dbReference type="GO" id="GO:0005886">
    <property type="term" value="C:plasma membrane"/>
    <property type="evidence" value="ECO:0007669"/>
    <property type="project" value="TreeGrafter"/>
</dbReference>
<dbReference type="InterPro" id="IPR000791">
    <property type="entry name" value="Gpr1/Fun34/SatP-like"/>
</dbReference>
<evidence type="ECO:0000313" key="9">
    <source>
        <dbReference type="EMBL" id="VFK78762.1"/>
    </source>
</evidence>
<dbReference type="PANTHER" id="PTHR30178">
    <property type="entry name" value="INNER MEMBRANE PROTEIN YAAH"/>
    <property type="match status" value="1"/>
</dbReference>
<evidence type="ECO:0000256" key="1">
    <source>
        <dbReference type="ARBA" id="ARBA00004141"/>
    </source>
</evidence>
<evidence type="ECO:0000256" key="6">
    <source>
        <dbReference type="SAM" id="Phobius"/>
    </source>
</evidence>
<dbReference type="EMBL" id="CAADFR010000080">
    <property type="protein sequence ID" value="VFK40949.1"/>
    <property type="molecule type" value="Genomic_DNA"/>
</dbReference>
<feature type="transmembrane region" description="Helical" evidence="6">
    <location>
        <begin position="99"/>
        <end position="117"/>
    </location>
</feature>
<comment type="subcellular location">
    <subcellularLocation>
        <location evidence="1">Membrane</location>
        <topology evidence="1">Multi-pass membrane protein</topology>
    </subcellularLocation>
</comment>
<dbReference type="EMBL" id="CAADHB010000024">
    <property type="protein sequence ID" value="VFK78762.1"/>
    <property type="molecule type" value="Genomic_DNA"/>
</dbReference>